<proteinExistence type="predicted"/>
<dbReference type="EMBL" id="BAAAOF010000001">
    <property type="protein sequence ID" value="GAA1913835.1"/>
    <property type="molecule type" value="Genomic_DNA"/>
</dbReference>
<accession>A0ABN2P9D3</accession>
<feature type="region of interest" description="Disordered" evidence="1">
    <location>
        <begin position="18"/>
        <end position="39"/>
    </location>
</feature>
<dbReference type="Proteomes" id="UP001501343">
    <property type="component" value="Unassembled WGS sequence"/>
</dbReference>
<keyword evidence="3" id="KW-1185">Reference proteome</keyword>
<comment type="caution">
    <text evidence="2">The sequence shown here is derived from an EMBL/GenBank/DDBJ whole genome shotgun (WGS) entry which is preliminary data.</text>
</comment>
<organism evidence="2 3">
    <name type="scientific">Microbacterium aoyamense</name>
    <dbReference type="NCBI Taxonomy" id="344166"/>
    <lineage>
        <taxon>Bacteria</taxon>
        <taxon>Bacillati</taxon>
        <taxon>Actinomycetota</taxon>
        <taxon>Actinomycetes</taxon>
        <taxon>Micrococcales</taxon>
        <taxon>Microbacteriaceae</taxon>
        <taxon>Microbacterium</taxon>
    </lineage>
</organism>
<evidence type="ECO:0000256" key="1">
    <source>
        <dbReference type="SAM" id="MobiDB-lite"/>
    </source>
</evidence>
<reference evidence="2 3" key="1">
    <citation type="journal article" date="2019" name="Int. J. Syst. Evol. Microbiol.">
        <title>The Global Catalogue of Microorganisms (GCM) 10K type strain sequencing project: providing services to taxonomists for standard genome sequencing and annotation.</title>
        <authorList>
            <consortium name="The Broad Institute Genomics Platform"/>
            <consortium name="The Broad Institute Genome Sequencing Center for Infectious Disease"/>
            <person name="Wu L."/>
            <person name="Ma J."/>
        </authorList>
    </citation>
    <scope>NUCLEOTIDE SEQUENCE [LARGE SCALE GENOMIC DNA]</scope>
    <source>
        <strain evidence="2 3">JCM 14900</strain>
    </source>
</reference>
<evidence type="ECO:0000313" key="3">
    <source>
        <dbReference type="Proteomes" id="UP001501343"/>
    </source>
</evidence>
<name>A0ABN2P9D3_9MICO</name>
<gene>
    <name evidence="2" type="ORF">GCM10009775_03140</name>
</gene>
<evidence type="ECO:0000313" key="2">
    <source>
        <dbReference type="EMBL" id="GAA1913835.1"/>
    </source>
</evidence>
<protein>
    <submittedName>
        <fullName evidence="2">Uncharacterized protein</fullName>
    </submittedName>
</protein>
<sequence>MHAIASGLDISSKLADERKDAAAAGRHGTTSPATRPGYLTTWENSANVTSRVRSRKEVAMKMHMFTTAAPAIRGGVARALAAGSFCAFAPTAG</sequence>